<keyword evidence="2" id="KW-1185">Reference proteome</keyword>
<dbReference type="EMBL" id="CP016540">
    <property type="protein sequence ID" value="ANU26381.1"/>
    <property type="molecule type" value="Genomic_DNA"/>
</dbReference>
<name>A0A1B1RZL0_9BACL</name>
<evidence type="ECO:0008006" key="3">
    <source>
        <dbReference type="Google" id="ProtNLM"/>
    </source>
</evidence>
<gene>
    <name evidence="1" type="ORF">I858_004950</name>
</gene>
<protein>
    <recommendedName>
        <fullName evidence="3">DUF695 domain-containing protein</fullName>
    </recommendedName>
</protein>
<dbReference type="AlphaFoldDB" id="A0A1B1RZL0"/>
<evidence type="ECO:0000313" key="2">
    <source>
        <dbReference type="Proteomes" id="UP000053354"/>
    </source>
</evidence>
<dbReference type="OrthoDB" id="9151249at2"/>
<dbReference type="Proteomes" id="UP000053354">
    <property type="component" value="Chromosome"/>
</dbReference>
<dbReference type="RefSeq" id="WP_049694423.1">
    <property type="nucleotide sequence ID" value="NZ_CP016540.2"/>
</dbReference>
<organism evidence="1 2">
    <name type="scientific">Planococcus versutus</name>
    <dbReference type="NCBI Taxonomy" id="1302659"/>
    <lineage>
        <taxon>Bacteria</taxon>
        <taxon>Bacillati</taxon>
        <taxon>Bacillota</taxon>
        <taxon>Bacilli</taxon>
        <taxon>Bacillales</taxon>
        <taxon>Caryophanaceae</taxon>
        <taxon>Planococcus</taxon>
    </lineage>
</organism>
<dbReference type="KEGG" id="pll:I858_004950"/>
<accession>A0A1B1RZL0</accession>
<dbReference type="STRING" id="1302659.I858_004950"/>
<evidence type="ECO:0000313" key="1">
    <source>
        <dbReference type="EMBL" id="ANU26381.1"/>
    </source>
</evidence>
<proteinExistence type="predicted"/>
<reference evidence="1" key="1">
    <citation type="submission" date="2016-10" db="EMBL/GenBank/DDBJ databases">
        <authorList>
            <person name="See-Too W.S."/>
        </authorList>
    </citation>
    <scope>NUCLEOTIDE SEQUENCE</scope>
    <source>
        <strain evidence="1">L10.15</strain>
    </source>
</reference>
<sequence length="195" mass="22821">MNWLPMRKNKVAAFWDWFVTNKAVYHKLDDKNSDKRLNQLQKKLQKVNQHLTFELSDLSEDAKRELVISADGMIEAFDDVIELVEQAPELDAFKVIAFRQQQTEEVSIDYGDIELSWHDMFYTVEKQESRDDFNLTLYVKGFTKENEDEFVSASFILLDTVIGEYNAGMCIGEIEFASYERQPNLLPIKELQSLF</sequence>